<reference evidence="2" key="2">
    <citation type="submission" date="2019-06" db="EMBL/GenBank/DDBJ databases">
        <title>Genomics analysis of Aphanomyces spp. identifies a new class of oomycete effector associated with host adaptation.</title>
        <authorList>
            <person name="Gaulin E."/>
        </authorList>
    </citation>
    <scope>NUCLEOTIDE SEQUENCE</scope>
    <source>
        <strain evidence="2">CBS 578.67</strain>
    </source>
</reference>
<feature type="compositionally biased region" description="Acidic residues" evidence="1">
    <location>
        <begin position="110"/>
        <end position="128"/>
    </location>
</feature>
<organism evidence="3 4">
    <name type="scientific">Aphanomyces stellatus</name>
    <dbReference type="NCBI Taxonomy" id="120398"/>
    <lineage>
        <taxon>Eukaryota</taxon>
        <taxon>Sar</taxon>
        <taxon>Stramenopiles</taxon>
        <taxon>Oomycota</taxon>
        <taxon>Saprolegniomycetes</taxon>
        <taxon>Saprolegniales</taxon>
        <taxon>Verrucalvaceae</taxon>
        <taxon>Aphanomyces</taxon>
    </lineage>
</organism>
<evidence type="ECO:0000313" key="4">
    <source>
        <dbReference type="Proteomes" id="UP000332933"/>
    </source>
</evidence>
<keyword evidence="4" id="KW-1185">Reference proteome</keyword>
<dbReference type="EMBL" id="VJMH01006405">
    <property type="protein sequence ID" value="KAF0689886.1"/>
    <property type="molecule type" value="Genomic_DNA"/>
</dbReference>
<dbReference type="Proteomes" id="UP000332933">
    <property type="component" value="Unassembled WGS sequence"/>
</dbReference>
<protein>
    <submittedName>
        <fullName evidence="3">Aste57867_18682 protein</fullName>
    </submittedName>
</protein>
<reference evidence="3 4" key="1">
    <citation type="submission" date="2019-03" db="EMBL/GenBank/DDBJ databases">
        <authorList>
            <person name="Gaulin E."/>
            <person name="Dumas B."/>
        </authorList>
    </citation>
    <scope>NUCLEOTIDE SEQUENCE [LARGE SCALE GENOMIC DNA]</scope>
    <source>
        <strain evidence="3">CBS 568.67</strain>
    </source>
</reference>
<dbReference type="AlphaFoldDB" id="A0A485LCM0"/>
<sequence>MIAATIVLRSESHTLDDQSMLLERIQERSAALNTVVHDHKVDMAHGESREKQTVDASENDDDDERDPKSAAASTLWDDESADMDDLLGDDSTAPLVAHSLMRHKYATTDLDADDDCDCEDDDDDDDAPECPPGKDPWGDEWV</sequence>
<evidence type="ECO:0000313" key="3">
    <source>
        <dbReference type="EMBL" id="VFT95417.1"/>
    </source>
</evidence>
<name>A0A485LCM0_9STRA</name>
<evidence type="ECO:0000256" key="1">
    <source>
        <dbReference type="SAM" id="MobiDB-lite"/>
    </source>
</evidence>
<accession>A0A485LCM0</accession>
<feature type="region of interest" description="Disordered" evidence="1">
    <location>
        <begin position="38"/>
        <end position="91"/>
    </location>
</feature>
<evidence type="ECO:0000313" key="2">
    <source>
        <dbReference type="EMBL" id="KAF0689886.1"/>
    </source>
</evidence>
<feature type="compositionally biased region" description="Basic and acidic residues" evidence="1">
    <location>
        <begin position="38"/>
        <end position="53"/>
    </location>
</feature>
<feature type="region of interest" description="Disordered" evidence="1">
    <location>
        <begin position="108"/>
        <end position="142"/>
    </location>
</feature>
<gene>
    <name evidence="3" type="primary">Aste57867_18682</name>
    <name evidence="2" type="ORF">As57867_018620</name>
    <name evidence="3" type="ORF">ASTE57867_18682</name>
</gene>
<dbReference type="EMBL" id="CAADRA010006426">
    <property type="protein sequence ID" value="VFT95417.1"/>
    <property type="molecule type" value="Genomic_DNA"/>
</dbReference>
<proteinExistence type="predicted"/>
<feature type="compositionally biased region" description="Acidic residues" evidence="1">
    <location>
        <begin position="76"/>
        <end position="88"/>
    </location>
</feature>